<evidence type="ECO:0000313" key="13">
    <source>
        <dbReference type="EMBL" id="OSX73065.1"/>
    </source>
</evidence>
<dbReference type="EC" id="2.1.1.354" evidence="2"/>
<dbReference type="EMBL" id="KV919021">
    <property type="protein sequence ID" value="OSX73065.1"/>
    <property type="molecule type" value="Genomic_DNA"/>
</dbReference>
<dbReference type="InterPro" id="IPR046341">
    <property type="entry name" value="SET_dom_sf"/>
</dbReference>
<comment type="catalytic activity">
    <reaction evidence="8">
        <text>L-lysyl(4)-[histone H3] + 3 S-adenosyl-L-methionine = N(6),N(6),N(6)-trimethyl-L-lysyl(4)-[histone H3] + 3 S-adenosyl-L-homocysteine + 3 H(+)</text>
        <dbReference type="Rhea" id="RHEA:60260"/>
        <dbReference type="Rhea" id="RHEA-COMP:15537"/>
        <dbReference type="Rhea" id="RHEA-COMP:15547"/>
        <dbReference type="ChEBI" id="CHEBI:15378"/>
        <dbReference type="ChEBI" id="CHEBI:29969"/>
        <dbReference type="ChEBI" id="CHEBI:57856"/>
        <dbReference type="ChEBI" id="CHEBI:59789"/>
        <dbReference type="ChEBI" id="CHEBI:61961"/>
        <dbReference type="EC" id="2.1.1.354"/>
    </reaction>
</comment>
<evidence type="ECO:0000256" key="7">
    <source>
        <dbReference type="ARBA" id="ARBA00023242"/>
    </source>
</evidence>
<evidence type="ECO:0000313" key="14">
    <source>
        <dbReference type="Proteomes" id="UP000218209"/>
    </source>
</evidence>
<dbReference type="GO" id="GO:0032259">
    <property type="term" value="P:methylation"/>
    <property type="evidence" value="ECO:0007669"/>
    <property type="project" value="UniProtKB-KW"/>
</dbReference>
<keyword evidence="3" id="KW-0489">Methyltransferase</keyword>
<protein>
    <recommendedName>
        <fullName evidence="2">[histone H3]-lysine(4) N-trimethyltransferase</fullName>
        <ecNumber evidence="2">2.1.1.354</ecNumber>
    </recommendedName>
</protein>
<keyword evidence="6" id="KW-0156">Chromatin regulator</keyword>
<keyword evidence="5" id="KW-0949">S-adenosyl-L-methionine</keyword>
<feature type="domain" description="SET" evidence="11">
    <location>
        <begin position="6"/>
        <end position="122"/>
    </location>
</feature>
<name>A0A1X6NWZ0_PORUM</name>
<evidence type="ECO:0000256" key="5">
    <source>
        <dbReference type="ARBA" id="ARBA00022691"/>
    </source>
</evidence>
<evidence type="ECO:0000256" key="2">
    <source>
        <dbReference type="ARBA" id="ARBA00012182"/>
    </source>
</evidence>
<dbReference type="Proteomes" id="UP000218209">
    <property type="component" value="Unassembled WGS sequence"/>
</dbReference>
<comment type="catalytic activity">
    <reaction evidence="10">
        <text>N(6),N(6)-dimethyl-L-lysyl(4)-[histone H3] + S-adenosyl-L-methionine = N(6),N(6),N(6)-trimethyl-L-lysyl(4)-[histone H3] + S-adenosyl-L-homocysteine + H(+)</text>
        <dbReference type="Rhea" id="RHEA:60272"/>
        <dbReference type="Rhea" id="RHEA-COMP:15537"/>
        <dbReference type="Rhea" id="RHEA-COMP:15540"/>
        <dbReference type="ChEBI" id="CHEBI:15378"/>
        <dbReference type="ChEBI" id="CHEBI:57856"/>
        <dbReference type="ChEBI" id="CHEBI:59789"/>
        <dbReference type="ChEBI" id="CHEBI:61961"/>
        <dbReference type="ChEBI" id="CHEBI:61976"/>
    </reaction>
</comment>
<comment type="subcellular location">
    <subcellularLocation>
        <location evidence="1">Nucleus</location>
    </subcellularLocation>
</comment>
<dbReference type="PANTHER" id="PTHR45814">
    <property type="entry name" value="HISTONE-LYSINE N-METHYLTRANSFERASE SETD1"/>
    <property type="match status" value="1"/>
</dbReference>
<dbReference type="SMART" id="SM00508">
    <property type="entry name" value="PostSET"/>
    <property type="match status" value="1"/>
</dbReference>
<sequence length="145" mass="16370">MRGSPKRVITCRSGIHGIGLFTLVDLYAQEFCMEYAGELIRTQLADPREQGYDAEGLGTYFFRVDDQYSVDATCRSNCARFLNHSCTPALKAETLMLPERTLVVLRIKHFVPKYTELTLDYLMSTEDDIKIPCTCGARACRGTLN</sequence>
<dbReference type="SMART" id="SM00317">
    <property type="entry name" value="SET"/>
    <property type="match status" value="1"/>
</dbReference>
<evidence type="ECO:0000259" key="11">
    <source>
        <dbReference type="PROSITE" id="PS50280"/>
    </source>
</evidence>
<keyword evidence="7" id="KW-0539">Nucleus</keyword>
<dbReference type="PROSITE" id="PS50868">
    <property type="entry name" value="POST_SET"/>
    <property type="match status" value="1"/>
</dbReference>
<evidence type="ECO:0000256" key="4">
    <source>
        <dbReference type="ARBA" id="ARBA00022679"/>
    </source>
</evidence>
<evidence type="ECO:0000256" key="10">
    <source>
        <dbReference type="ARBA" id="ARBA00049129"/>
    </source>
</evidence>
<dbReference type="GO" id="GO:0048188">
    <property type="term" value="C:Set1C/COMPASS complex"/>
    <property type="evidence" value="ECO:0007669"/>
    <property type="project" value="TreeGrafter"/>
</dbReference>
<evidence type="ECO:0000259" key="12">
    <source>
        <dbReference type="PROSITE" id="PS50868"/>
    </source>
</evidence>
<evidence type="ECO:0000256" key="3">
    <source>
        <dbReference type="ARBA" id="ARBA00022603"/>
    </source>
</evidence>
<reference evidence="13 14" key="1">
    <citation type="submission" date="2017-03" db="EMBL/GenBank/DDBJ databases">
        <title>WGS assembly of Porphyra umbilicalis.</title>
        <authorList>
            <person name="Brawley S.H."/>
            <person name="Blouin N.A."/>
            <person name="Ficko-Blean E."/>
            <person name="Wheeler G.L."/>
            <person name="Lohr M."/>
            <person name="Goodson H.V."/>
            <person name="Jenkins J.W."/>
            <person name="Blaby-Haas C.E."/>
            <person name="Helliwell K.E."/>
            <person name="Chan C."/>
            <person name="Marriage T."/>
            <person name="Bhattacharya D."/>
            <person name="Klein A.S."/>
            <person name="Badis Y."/>
            <person name="Brodie J."/>
            <person name="Cao Y."/>
            <person name="Collen J."/>
            <person name="Dittami S.M."/>
            <person name="Gachon C.M."/>
            <person name="Green B.R."/>
            <person name="Karpowicz S."/>
            <person name="Kim J.W."/>
            <person name="Kudahl U."/>
            <person name="Lin S."/>
            <person name="Michel G."/>
            <person name="Mittag M."/>
            <person name="Olson B.J."/>
            <person name="Pangilinan J."/>
            <person name="Peng Y."/>
            <person name="Qiu H."/>
            <person name="Shu S."/>
            <person name="Singer J.T."/>
            <person name="Smith A.G."/>
            <person name="Sprecher B.N."/>
            <person name="Wagner V."/>
            <person name="Wang W."/>
            <person name="Wang Z.-Y."/>
            <person name="Yan J."/>
            <person name="Yarish C."/>
            <person name="Zoeuner-Riek S."/>
            <person name="Zhuang Y."/>
            <person name="Zou Y."/>
            <person name="Lindquist E.A."/>
            <person name="Grimwood J."/>
            <person name="Barry K."/>
            <person name="Rokhsar D.S."/>
            <person name="Schmutz J."/>
            <person name="Stiller J.W."/>
            <person name="Grossman A.R."/>
            <person name="Prochnik S.E."/>
        </authorList>
    </citation>
    <scope>NUCLEOTIDE SEQUENCE [LARGE SCALE GENOMIC DNA]</scope>
    <source>
        <strain evidence="13">4086291</strain>
    </source>
</reference>
<dbReference type="Gene3D" id="2.170.270.10">
    <property type="entry name" value="SET domain"/>
    <property type="match status" value="1"/>
</dbReference>
<evidence type="ECO:0000256" key="9">
    <source>
        <dbReference type="ARBA" id="ARBA00047583"/>
    </source>
</evidence>
<dbReference type="PANTHER" id="PTHR45814:SF2">
    <property type="entry name" value="HISTONE-LYSINE N-METHYLTRANSFERASE SETD1"/>
    <property type="match status" value="1"/>
</dbReference>
<feature type="domain" description="Post-SET" evidence="12">
    <location>
        <begin position="129"/>
        <end position="145"/>
    </location>
</feature>
<accession>A0A1X6NWZ0</accession>
<dbReference type="OrthoDB" id="3221at2759"/>
<dbReference type="InterPro" id="IPR044570">
    <property type="entry name" value="Set1-like"/>
</dbReference>
<evidence type="ECO:0000256" key="8">
    <source>
        <dbReference type="ARBA" id="ARBA00047571"/>
    </source>
</evidence>
<dbReference type="Pfam" id="PF00856">
    <property type="entry name" value="SET"/>
    <property type="match status" value="1"/>
</dbReference>
<evidence type="ECO:0000256" key="1">
    <source>
        <dbReference type="ARBA" id="ARBA00004123"/>
    </source>
</evidence>
<keyword evidence="14" id="KW-1185">Reference proteome</keyword>
<organism evidence="13 14">
    <name type="scientific">Porphyra umbilicalis</name>
    <name type="common">Purple laver</name>
    <name type="synonym">Red alga</name>
    <dbReference type="NCBI Taxonomy" id="2786"/>
    <lineage>
        <taxon>Eukaryota</taxon>
        <taxon>Rhodophyta</taxon>
        <taxon>Bangiophyceae</taxon>
        <taxon>Bangiales</taxon>
        <taxon>Bangiaceae</taxon>
        <taxon>Porphyra</taxon>
    </lineage>
</organism>
<gene>
    <name evidence="13" type="ORF">BU14_0381s0005</name>
</gene>
<keyword evidence="4" id="KW-0808">Transferase</keyword>
<dbReference type="SUPFAM" id="SSF82199">
    <property type="entry name" value="SET domain"/>
    <property type="match status" value="1"/>
</dbReference>
<dbReference type="InterPro" id="IPR003616">
    <property type="entry name" value="Post-SET_dom"/>
</dbReference>
<dbReference type="InterPro" id="IPR001214">
    <property type="entry name" value="SET_dom"/>
</dbReference>
<dbReference type="PROSITE" id="PS50280">
    <property type="entry name" value="SET"/>
    <property type="match status" value="1"/>
</dbReference>
<dbReference type="AlphaFoldDB" id="A0A1X6NWZ0"/>
<dbReference type="GO" id="GO:0140999">
    <property type="term" value="F:histone H3K4 trimethyltransferase activity"/>
    <property type="evidence" value="ECO:0007669"/>
    <property type="project" value="UniProtKB-EC"/>
</dbReference>
<proteinExistence type="predicted"/>
<evidence type="ECO:0000256" key="6">
    <source>
        <dbReference type="ARBA" id="ARBA00022853"/>
    </source>
</evidence>
<comment type="catalytic activity">
    <reaction evidence="9">
        <text>N(6)-methyl-L-lysyl(4)-[histone H3] + S-adenosyl-L-methionine = N(6),N(6)-dimethyl-L-lysyl(4)-[histone H3] + S-adenosyl-L-homocysteine + H(+)</text>
        <dbReference type="Rhea" id="RHEA:60268"/>
        <dbReference type="Rhea" id="RHEA-COMP:15540"/>
        <dbReference type="Rhea" id="RHEA-COMP:15543"/>
        <dbReference type="ChEBI" id="CHEBI:15378"/>
        <dbReference type="ChEBI" id="CHEBI:57856"/>
        <dbReference type="ChEBI" id="CHEBI:59789"/>
        <dbReference type="ChEBI" id="CHEBI:61929"/>
        <dbReference type="ChEBI" id="CHEBI:61976"/>
    </reaction>
</comment>